<feature type="domain" description="MULE transposase" evidence="5">
    <location>
        <begin position="188"/>
        <end position="278"/>
    </location>
</feature>
<feature type="domain" description="FLYWCH-type" evidence="4">
    <location>
        <begin position="5"/>
        <end position="52"/>
    </location>
</feature>
<accession>A0AAV0W3F2</accession>
<evidence type="ECO:0000259" key="5">
    <source>
        <dbReference type="Pfam" id="PF10551"/>
    </source>
</evidence>
<dbReference type="GO" id="GO:0008270">
    <property type="term" value="F:zinc ion binding"/>
    <property type="evidence" value="ECO:0007669"/>
    <property type="project" value="UniProtKB-KW"/>
</dbReference>
<keyword evidence="1" id="KW-0479">Metal-binding</keyword>
<dbReference type="PANTHER" id="PTHR47160:SF10">
    <property type="entry name" value="MULE TRANSPOSASE DOMAIN-CONTAINING PROTEIN"/>
    <property type="match status" value="1"/>
</dbReference>
<evidence type="ECO:0000256" key="2">
    <source>
        <dbReference type="ARBA" id="ARBA00022771"/>
    </source>
</evidence>
<dbReference type="EMBL" id="CARXXK010000001">
    <property type="protein sequence ID" value="CAI6350319.1"/>
    <property type="molecule type" value="Genomic_DNA"/>
</dbReference>
<dbReference type="Proteomes" id="UP001160148">
    <property type="component" value="Unassembled WGS sequence"/>
</dbReference>
<organism evidence="6 7">
    <name type="scientific">Macrosiphum euphorbiae</name>
    <name type="common">potato aphid</name>
    <dbReference type="NCBI Taxonomy" id="13131"/>
    <lineage>
        <taxon>Eukaryota</taxon>
        <taxon>Metazoa</taxon>
        <taxon>Ecdysozoa</taxon>
        <taxon>Arthropoda</taxon>
        <taxon>Hexapoda</taxon>
        <taxon>Insecta</taxon>
        <taxon>Pterygota</taxon>
        <taxon>Neoptera</taxon>
        <taxon>Paraneoptera</taxon>
        <taxon>Hemiptera</taxon>
        <taxon>Sternorrhyncha</taxon>
        <taxon>Aphidomorpha</taxon>
        <taxon>Aphidoidea</taxon>
        <taxon>Aphididae</taxon>
        <taxon>Macrosiphini</taxon>
        <taxon>Macrosiphum</taxon>
    </lineage>
</organism>
<keyword evidence="2" id="KW-0863">Zinc-finger</keyword>
<dbReference type="AlphaFoldDB" id="A0AAV0W3F2"/>
<reference evidence="6 7" key="1">
    <citation type="submission" date="2023-01" db="EMBL/GenBank/DDBJ databases">
        <authorList>
            <person name="Whitehead M."/>
        </authorList>
    </citation>
    <scope>NUCLEOTIDE SEQUENCE [LARGE SCALE GENOMIC DNA]</scope>
</reference>
<dbReference type="Gene3D" id="2.20.25.240">
    <property type="match status" value="1"/>
</dbReference>
<gene>
    <name evidence="6" type="ORF">MEUPH1_LOCUS6793</name>
</gene>
<evidence type="ECO:0000313" key="7">
    <source>
        <dbReference type="Proteomes" id="UP001160148"/>
    </source>
</evidence>
<name>A0AAV0W3F2_9HEMI</name>
<dbReference type="PANTHER" id="PTHR47160">
    <property type="entry name" value="PUTATIVE-RELATED"/>
    <property type="match status" value="1"/>
</dbReference>
<protein>
    <recommendedName>
        <fullName evidence="8">MULE transposase domain-containing protein</fullName>
    </recommendedName>
</protein>
<evidence type="ECO:0000256" key="1">
    <source>
        <dbReference type="ARBA" id="ARBA00022723"/>
    </source>
</evidence>
<sequence length="470" mass="54939">MPLQFIVSQKGNKLLLHNGYLHTFYKEGVNKFIWRCSEYKTYKCTSCYTTTREEIGDIIKESVHYSHAPDIAKVKIKEIITNIKEEAKTSVLTPRNLVSRAVEILPTSIIGQLPNIEKMSKTIRRERIKQQKPPANPVNVGELIISGEYSVTNKGEMFLFYDNKIQKRILIFSTLENLNMLKECSSWFGDGTFRSVPTFFSQLYTIHGTKNKQSFPLVYILMVDRSKDSYIEVLKALKSAVSSLTPQRIMVDFEMAFISAYKDEFPTTEIKGCFFHFQQCLWRKIQSCGLQQTYGDDVEFAMQIRSLSALAFIPTINVIRTFEELLDSTYFLENDELLSPIINYFEDTWIGRPNRNNRRRSPQFDFCMWNCYDSVLKHQSRTNNAVEGWHHAFNRALAANHVTIWKFINFLKQEQSLQEVKMEQSLSGEPSPKKRKKYNDYDERLFKIVSQYNEMTPMNYLRGIAHNLKF</sequence>
<dbReference type="Pfam" id="PF04500">
    <property type="entry name" value="FLYWCH"/>
    <property type="match status" value="1"/>
</dbReference>
<evidence type="ECO:0000313" key="6">
    <source>
        <dbReference type="EMBL" id="CAI6350319.1"/>
    </source>
</evidence>
<evidence type="ECO:0000259" key="4">
    <source>
        <dbReference type="Pfam" id="PF04500"/>
    </source>
</evidence>
<evidence type="ECO:0000256" key="3">
    <source>
        <dbReference type="ARBA" id="ARBA00022833"/>
    </source>
</evidence>
<comment type="caution">
    <text evidence="6">The sequence shown here is derived from an EMBL/GenBank/DDBJ whole genome shotgun (WGS) entry which is preliminary data.</text>
</comment>
<proteinExistence type="predicted"/>
<evidence type="ECO:0008006" key="8">
    <source>
        <dbReference type="Google" id="ProtNLM"/>
    </source>
</evidence>
<dbReference type="InterPro" id="IPR007588">
    <property type="entry name" value="Znf_FLYWCH"/>
</dbReference>
<dbReference type="Pfam" id="PF10551">
    <property type="entry name" value="MULE"/>
    <property type="match status" value="1"/>
</dbReference>
<keyword evidence="3" id="KW-0862">Zinc</keyword>
<dbReference type="InterPro" id="IPR018289">
    <property type="entry name" value="MULE_transposase_dom"/>
</dbReference>
<keyword evidence="7" id="KW-1185">Reference proteome</keyword>